<evidence type="ECO:0000313" key="3">
    <source>
        <dbReference type="Proteomes" id="UP001556367"/>
    </source>
</evidence>
<sequence length="276" mass="28592">MNFDLPRPSIKMHAQSYITVLAVFSSLVTGTLASERLRGRALVDTCADINAPLPAGASTGAIGVVRSCLCISAIPSFLTTNLMARSAVRIVGAPSVTTALVTLINNSAGSKPCTYPENAAPACRSTNVCYFSCTNGFVASPAGNFPTACICPAGFAIRNGRCVPAPCPSGICRRDQTLHRRQHRPSKCDRGLTTCGVFGRGARTWECIDTMKDLESCGGCAVAYEDGAANGVDCSAIPGVADVACVGGRCVVSRCMHGHSLSGDQSTCVRSASFGV</sequence>
<organism evidence="2 3">
    <name type="scientific">Hohenbuehelia grisea</name>
    <dbReference type="NCBI Taxonomy" id="104357"/>
    <lineage>
        <taxon>Eukaryota</taxon>
        <taxon>Fungi</taxon>
        <taxon>Dikarya</taxon>
        <taxon>Basidiomycota</taxon>
        <taxon>Agaricomycotina</taxon>
        <taxon>Agaricomycetes</taxon>
        <taxon>Agaricomycetidae</taxon>
        <taxon>Agaricales</taxon>
        <taxon>Pleurotineae</taxon>
        <taxon>Pleurotaceae</taxon>
        <taxon>Hohenbuehelia</taxon>
    </lineage>
</organism>
<dbReference type="Pfam" id="PF21671">
    <property type="entry name" value="CPL1-like"/>
    <property type="match status" value="1"/>
</dbReference>
<dbReference type="Proteomes" id="UP001556367">
    <property type="component" value="Unassembled WGS sequence"/>
</dbReference>
<accession>A0ABR3IYF5</accession>
<name>A0ABR3IYF5_9AGAR</name>
<dbReference type="EMBL" id="JASNQZ010000014">
    <property type="protein sequence ID" value="KAL0948236.1"/>
    <property type="molecule type" value="Genomic_DNA"/>
</dbReference>
<dbReference type="InterPro" id="IPR038955">
    <property type="entry name" value="PriA/CPL1_fungi"/>
</dbReference>
<feature type="domain" description="Protein CPL1-like" evidence="1">
    <location>
        <begin position="205"/>
        <end position="269"/>
    </location>
</feature>
<proteinExistence type="predicted"/>
<evidence type="ECO:0000259" key="1">
    <source>
        <dbReference type="Pfam" id="PF21671"/>
    </source>
</evidence>
<dbReference type="PANTHER" id="PTHR35192">
    <property type="entry name" value="PROTEIN, PUTATIVE-RELATED"/>
    <property type="match status" value="1"/>
</dbReference>
<dbReference type="InterPro" id="IPR048661">
    <property type="entry name" value="CPL1-like"/>
</dbReference>
<dbReference type="PANTHER" id="PTHR35192:SF2">
    <property type="entry name" value="APPLE DOMAIN-CONTAINING PROTEIN"/>
    <property type="match status" value="1"/>
</dbReference>
<gene>
    <name evidence="2" type="ORF">HGRIS_010836</name>
</gene>
<comment type="caution">
    <text evidence="2">The sequence shown here is derived from an EMBL/GenBank/DDBJ whole genome shotgun (WGS) entry which is preliminary data.</text>
</comment>
<reference evidence="3" key="1">
    <citation type="submission" date="2024-06" db="EMBL/GenBank/DDBJ databases">
        <title>Multi-omics analyses provide insights into the biosynthesis of the anticancer antibiotic pleurotin in Hohenbuehelia grisea.</title>
        <authorList>
            <person name="Weaver J.A."/>
            <person name="Alberti F."/>
        </authorList>
    </citation>
    <scope>NUCLEOTIDE SEQUENCE [LARGE SCALE GENOMIC DNA]</scope>
    <source>
        <strain evidence="3">T-177</strain>
    </source>
</reference>
<keyword evidence="3" id="KW-1185">Reference proteome</keyword>
<protein>
    <recommendedName>
        <fullName evidence="1">Protein CPL1-like domain-containing protein</fullName>
    </recommendedName>
</protein>
<evidence type="ECO:0000313" key="2">
    <source>
        <dbReference type="EMBL" id="KAL0948236.1"/>
    </source>
</evidence>